<dbReference type="Proteomes" id="UP000799767">
    <property type="component" value="Unassembled WGS sequence"/>
</dbReference>
<feature type="transmembrane region" description="Helical" evidence="2">
    <location>
        <begin position="130"/>
        <end position="149"/>
    </location>
</feature>
<keyword evidence="2" id="KW-1133">Transmembrane helix</keyword>
<keyword evidence="4" id="KW-1185">Reference proteome</keyword>
<dbReference type="OrthoDB" id="3823271at2759"/>
<dbReference type="RefSeq" id="XP_033590459.1">
    <property type="nucleotide sequence ID" value="XM_033735309.1"/>
</dbReference>
<feature type="transmembrane region" description="Helical" evidence="2">
    <location>
        <begin position="185"/>
        <end position="210"/>
    </location>
</feature>
<name>A0A6A6PW38_9PEZI</name>
<evidence type="ECO:0000313" key="4">
    <source>
        <dbReference type="Proteomes" id="UP000799767"/>
    </source>
</evidence>
<reference evidence="3" key="1">
    <citation type="journal article" date="2020" name="Stud. Mycol.">
        <title>101 Dothideomycetes genomes: a test case for predicting lifestyles and emergence of pathogens.</title>
        <authorList>
            <person name="Haridas S."/>
            <person name="Albert R."/>
            <person name="Binder M."/>
            <person name="Bloem J."/>
            <person name="Labutti K."/>
            <person name="Salamov A."/>
            <person name="Andreopoulos B."/>
            <person name="Baker S."/>
            <person name="Barry K."/>
            <person name="Bills G."/>
            <person name="Bluhm B."/>
            <person name="Cannon C."/>
            <person name="Castanera R."/>
            <person name="Culley D."/>
            <person name="Daum C."/>
            <person name="Ezra D."/>
            <person name="Gonzalez J."/>
            <person name="Henrissat B."/>
            <person name="Kuo A."/>
            <person name="Liang C."/>
            <person name="Lipzen A."/>
            <person name="Lutzoni F."/>
            <person name="Magnuson J."/>
            <person name="Mondo S."/>
            <person name="Nolan M."/>
            <person name="Ohm R."/>
            <person name="Pangilinan J."/>
            <person name="Park H.-J."/>
            <person name="Ramirez L."/>
            <person name="Alfaro M."/>
            <person name="Sun H."/>
            <person name="Tritt A."/>
            <person name="Yoshinaga Y."/>
            <person name="Zwiers L.-H."/>
            <person name="Turgeon B."/>
            <person name="Goodwin S."/>
            <person name="Spatafora J."/>
            <person name="Crous P."/>
            <person name="Grigoriev I."/>
        </authorList>
    </citation>
    <scope>NUCLEOTIDE SEQUENCE</scope>
    <source>
        <strain evidence="3">CBS 113389</strain>
    </source>
</reference>
<evidence type="ECO:0000256" key="2">
    <source>
        <dbReference type="SAM" id="Phobius"/>
    </source>
</evidence>
<dbReference type="AlphaFoldDB" id="A0A6A6PW38"/>
<feature type="transmembrane region" description="Helical" evidence="2">
    <location>
        <begin position="94"/>
        <end position="118"/>
    </location>
</feature>
<feature type="transmembrane region" description="Helical" evidence="2">
    <location>
        <begin position="49"/>
        <end position="82"/>
    </location>
</feature>
<organism evidence="3 4">
    <name type="scientific">Neohortaea acidophila</name>
    <dbReference type="NCBI Taxonomy" id="245834"/>
    <lineage>
        <taxon>Eukaryota</taxon>
        <taxon>Fungi</taxon>
        <taxon>Dikarya</taxon>
        <taxon>Ascomycota</taxon>
        <taxon>Pezizomycotina</taxon>
        <taxon>Dothideomycetes</taxon>
        <taxon>Dothideomycetidae</taxon>
        <taxon>Mycosphaerellales</taxon>
        <taxon>Teratosphaeriaceae</taxon>
        <taxon>Neohortaea</taxon>
    </lineage>
</organism>
<feature type="region of interest" description="Disordered" evidence="1">
    <location>
        <begin position="258"/>
        <end position="283"/>
    </location>
</feature>
<protein>
    <submittedName>
        <fullName evidence="3">Uncharacterized protein</fullName>
    </submittedName>
</protein>
<keyword evidence="2" id="KW-0472">Membrane</keyword>
<evidence type="ECO:0000256" key="1">
    <source>
        <dbReference type="SAM" id="MobiDB-lite"/>
    </source>
</evidence>
<evidence type="ECO:0000313" key="3">
    <source>
        <dbReference type="EMBL" id="KAF2483889.1"/>
    </source>
</evidence>
<proteinExistence type="predicted"/>
<accession>A0A6A6PW38</accession>
<dbReference type="GeneID" id="54476311"/>
<keyword evidence="2" id="KW-0812">Transmembrane</keyword>
<dbReference type="EMBL" id="MU001634">
    <property type="protein sequence ID" value="KAF2483889.1"/>
    <property type="molecule type" value="Genomic_DNA"/>
</dbReference>
<sequence>MAILKRSMAVFRRRRAIFRRRRAVEPSKPEPEEPEAKPPKASILCERPYAIPLLVSLCALVIWNTIMTVLAAVATAALLSIYWDQYTRSVGADYYGSVSAFWLLIPVVTLSISIVDLYMRWRKTLTPLRMVVSASFGLVIWIVALGVWFPCTAARDIFSTALGPSNAPYCPWYLYPGFQFQRSVVLPYVGIGCVVLYAAHLVLGLIMTIFPRRESATGDPKFDAIEANIRRMRMTSDIFTTVDWRSDSLPSTIQGYAVSPPATARAPPSYRMHVHSNDDVRSRPSSFYSSSLLSHGADGDHSMYPLSRICTCQCHHRPSTFADDRLDVVEAQSTTSGNVAPDLTETVAPESSQTAIHISSETIEPERSETHLPGT</sequence>
<gene>
    <name evidence="3" type="ORF">BDY17DRAFT_309251</name>
</gene>